<dbReference type="AlphaFoldDB" id="A0A4Q5L722"/>
<evidence type="ECO:0000256" key="1">
    <source>
        <dbReference type="SAM" id="Phobius"/>
    </source>
</evidence>
<accession>A0A4Q5L722</accession>
<name>A0A4Q5L722_9BACT</name>
<evidence type="ECO:0000313" key="3">
    <source>
        <dbReference type="Proteomes" id="UP000294155"/>
    </source>
</evidence>
<keyword evidence="1" id="KW-0812">Transmembrane</keyword>
<comment type="caution">
    <text evidence="2">The sequence shown here is derived from an EMBL/GenBank/DDBJ whole genome shotgun (WGS) entry which is preliminary data.</text>
</comment>
<keyword evidence="1" id="KW-1133">Transmembrane helix</keyword>
<proteinExistence type="predicted"/>
<feature type="transmembrane region" description="Helical" evidence="1">
    <location>
        <begin position="47"/>
        <end position="64"/>
    </location>
</feature>
<evidence type="ECO:0000313" key="2">
    <source>
        <dbReference type="EMBL" id="RYU76117.1"/>
    </source>
</evidence>
<reference evidence="2 3" key="1">
    <citation type="submission" date="2019-02" db="EMBL/GenBank/DDBJ databases">
        <title>Bacterial novel species isolated from soil.</title>
        <authorList>
            <person name="Jung H.-Y."/>
        </authorList>
    </citation>
    <scope>NUCLEOTIDE SEQUENCE [LARGE SCALE GENOMIC DNA]</scope>
    <source>
        <strain evidence="2 3">1-3-3-3</strain>
    </source>
</reference>
<feature type="transmembrane region" description="Helical" evidence="1">
    <location>
        <begin position="12"/>
        <end position="35"/>
    </location>
</feature>
<dbReference type="EMBL" id="SEWE01000059">
    <property type="protein sequence ID" value="RYU76117.1"/>
    <property type="molecule type" value="Genomic_DNA"/>
</dbReference>
<sequence length="65" mass="6759">MPLADMCNPGAPLLIGALLLGLGLLWGAAMLVLFLLGNRGSFVKGSLTAHLMVLSLVAIGWLMII</sequence>
<organism evidence="2 3">
    <name type="scientific">Hymenobacter persicinus</name>
    <dbReference type="NCBI Taxonomy" id="2025506"/>
    <lineage>
        <taxon>Bacteria</taxon>
        <taxon>Pseudomonadati</taxon>
        <taxon>Bacteroidota</taxon>
        <taxon>Cytophagia</taxon>
        <taxon>Cytophagales</taxon>
        <taxon>Hymenobacteraceae</taxon>
        <taxon>Hymenobacter</taxon>
    </lineage>
</organism>
<gene>
    <name evidence="2" type="ORF">EWM57_18925</name>
</gene>
<dbReference type="Proteomes" id="UP000294155">
    <property type="component" value="Unassembled WGS sequence"/>
</dbReference>
<protein>
    <submittedName>
        <fullName evidence="2">Uncharacterized protein</fullName>
    </submittedName>
</protein>
<dbReference type="RefSeq" id="WP_129922878.1">
    <property type="nucleotide sequence ID" value="NZ_SEWE01000059.1"/>
</dbReference>
<keyword evidence="1" id="KW-0472">Membrane</keyword>
<keyword evidence="3" id="KW-1185">Reference proteome</keyword>